<organism evidence="3 4">
    <name type="scientific">Dysosmobacter welbionis</name>
    <dbReference type="NCBI Taxonomy" id="2093857"/>
    <lineage>
        <taxon>Bacteria</taxon>
        <taxon>Bacillati</taxon>
        <taxon>Bacillota</taxon>
        <taxon>Clostridia</taxon>
        <taxon>Eubacteriales</taxon>
        <taxon>Oscillospiraceae</taxon>
        <taxon>Dysosmobacter</taxon>
    </lineage>
</organism>
<name>A0A4D7ATF5_9FIRM</name>
<sequence length="138" mass="14773">MKSLIVAAAAMALGTALGFLICGATVRHLRQRVRTLRRQTKTGPPKKMGVMDKVLIFEAVILIAYTVADLAVFWHTGAEPYTLTGCVFGVCGLENGVMGWIKTNKDKAAEAARTSGNGQKADQEEPPTERAEPSDVGI</sequence>
<feature type="region of interest" description="Disordered" evidence="1">
    <location>
        <begin position="108"/>
        <end position="138"/>
    </location>
</feature>
<protein>
    <submittedName>
        <fullName evidence="3">Uncharacterized protein</fullName>
    </submittedName>
</protein>
<feature type="transmembrane region" description="Helical" evidence="2">
    <location>
        <begin position="54"/>
        <end position="75"/>
    </location>
</feature>
<evidence type="ECO:0000313" key="4">
    <source>
        <dbReference type="Proteomes" id="UP000298642"/>
    </source>
</evidence>
<gene>
    <name evidence="3" type="ORF">EIO64_08310</name>
</gene>
<evidence type="ECO:0000313" key="3">
    <source>
        <dbReference type="EMBL" id="QCI59226.1"/>
    </source>
</evidence>
<feature type="transmembrane region" description="Helical" evidence="2">
    <location>
        <begin position="6"/>
        <end position="29"/>
    </location>
</feature>
<keyword evidence="2" id="KW-1133">Transmembrane helix</keyword>
<proteinExistence type="predicted"/>
<dbReference type="Proteomes" id="UP000298642">
    <property type="component" value="Chromosome"/>
</dbReference>
<dbReference type="KEGG" id="obj:EIO64_08310"/>
<accession>A0A4D7ATF5</accession>
<keyword evidence="2" id="KW-0472">Membrane</keyword>
<keyword evidence="2" id="KW-0812">Transmembrane</keyword>
<feature type="transmembrane region" description="Helical" evidence="2">
    <location>
        <begin position="81"/>
        <end position="101"/>
    </location>
</feature>
<dbReference type="EMBL" id="CP034413">
    <property type="protein sequence ID" value="QCI59226.1"/>
    <property type="molecule type" value="Genomic_DNA"/>
</dbReference>
<evidence type="ECO:0000256" key="2">
    <source>
        <dbReference type="SAM" id="Phobius"/>
    </source>
</evidence>
<evidence type="ECO:0000256" key="1">
    <source>
        <dbReference type="SAM" id="MobiDB-lite"/>
    </source>
</evidence>
<reference evidence="4" key="1">
    <citation type="submission" date="2018-12" db="EMBL/GenBank/DDBJ databases">
        <title>Dusodibacter welbiota gen. nov., sp. nov., isolated from human faeces and emended description of the Oscillibacter genus.</title>
        <authorList>
            <person name="Le Roy T."/>
            <person name="Van der Smissen P."/>
            <person name="Delzenne N."/>
            <person name="Muccioli G."/>
            <person name="Collet J.F."/>
            <person name="Cani P.D."/>
        </authorList>
    </citation>
    <scope>NUCLEOTIDE SEQUENCE [LARGE SCALE GENOMIC DNA]</scope>
    <source>
        <strain evidence="4">J115</strain>
    </source>
</reference>
<dbReference type="AlphaFoldDB" id="A0A4D7ATF5"/>
<feature type="compositionally biased region" description="Basic and acidic residues" evidence="1">
    <location>
        <begin position="121"/>
        <end position="138"/>
    </location>
</feature>
<dbReference type="RefSeq" id="WP_136891213.1">
    <property type="nucleotide sequence ID" value="NZ_CP034413.3"/>
</dbReference>
<keyword evidence="4" id="KW-1185">Reference proteome</keyword>